<comment type="caution">
    <text evidence="1">The sequence shown here is derived from an EMBL/GenBank/DDBJ whole genome shotgun (WGS) entry which is preliminary data.</text>
</comment>
<evidence type="ECO:0000313" key="2">
    <source>
        <dbReference type="Proteomes" id="UP000295709"/>
    </source>
</evidence>
<keyword evidence="2" id="KW-1185">Reference proteome</keyword>
<gene>
    <name evidence="1" type="ORF">BCF50_1052</name>
</gene>
<sequence length="32" mass="3641">MMGITMKYDVSQINLMIEDNIKKPVEEKSPTG</sequence>
<evidence type="ECO:0000313" key="1">
    <source>
        <dbReference type="EMBL" id="TDX95275.1"/>
    </source>
</evidence>
<name>A0ABY2FZT7_9FLAO</name>
<dbReference type="Proteomes" id="UP000295709">
    <property type="component" value="Unassembled WGS sequence"/>
</dbReference>
<proteinExistence type="predicted"/>
<organism evidence="1 2">
    <name type="scientific">Chryseobacterium daecheongense</name>
    <dbReference type="NCBI Taxonomy" id="192389"/>
    <lineage>
        <taxon>Bacteria</taxon>
        <taxon>Pseudomonadati</taxon>
        <taxon>Bacteroidota</taxon>
        <taxon>Flavobacteriia</taxon>
        <taxon>Flavobacteriales</taxon>
        <taxon>Weeksellaceae</taxon>
        <taxon>Chryseobacterium group</taxon>
        <taxon>Chryseobacterium</taxon>
    </lineage>
</organism>
<reference evidence="1 2" key="1">
    <citation type="submission" date="2019-03" db="EMBL/GenBank/DDBJ databases">
        <title>Genomic Encyclopedia of Archaeal and Bacterial Type Strains, Phase II (KMG-II): from individual species to whole genera.</title>
        <authorList>
            <person name="Goeker M."/>
        </authorList>
    </citation>
    <scope>NUCLEOTIDE SEQUENCE [LARGE SCALE GENOMIC DNA]</scope>
    <source>
        <strain evidence="1 2">DSM 15235</strain>
    </source>
</reference>
<dbReference type="EMBL" id="SOQW01000001">
    <property type="protein sequence ID" value="TDX95275.1"/>
    <property type="molecule type" value="Genomic_DNA"/>
</dbReference>
<protein>
    <submittedName>
        <fullName evidence="1">Uncharacterized protein</fullName>
    </submittedName>
</protein>
<accession>A0ABY2FZT7</accession>